<keyword evidence="15" id="KW-1185">Reference proteome</keyword>
<dbReference type="SUPFAM" id="SSF56219">
    <property type="entry name" value="DNase I-like"/>
    <property type="match status" value="1"/>
</dbReference>
<dbReference type="Pfam" id="PF03372">
    <property type="entry name" value="Exo_endo_phos"/>
    <property type="match status" value="1"/>
</dbReference>
<keyword evidence="14" id="KW-0675">Receptor</keyword>
<dbReference type="GO" id="GO:0006302">
    <property type="term" value="P:double-strand break repair"/>
    <property type="evidence" value="ECO:0007669"/>
    <property type="project" value="TreeGrafter"/>
</dbReference>
<comment type="cofactor">
    <cofactor evidence="1">
        <name>Mn(2+)</name>
        <dbReference type="ChEBI" id="CHEBI:29035"/>
    </cofactor>
</comment>
<dbReference type="EMBL" id="CAMXCT030004733">
    <property type="protein sequence ID" value="CAL4797483.1"/>
    <property type="molecule type" value="Genomic_DNA"/>
</dbReference>
<gene>
    <name evidence="13" type="ORF">C1SCF055_LOCUS35465</name>
</gene>
<evidence type="ECO:0000256" key="6">
    <source>
        <dbReference type="ARBA" id="ARBA00022763"/>
    </source>
</evidence>
<dbReference type="InterPro" id="IPR051547">
    <property type="entry name" value="TDP2-like"/>
</dbReference>
<comment type="subcellular location">
    <subcellularLocation>
        <location evidence="3">Nucleus</location>
        <location evidence="3">PML body</location>
    </subcellularLocation>
</comment>
<feature type="domain" description="Endonuclease/exonuclease/phosphatase" evidence="12">
    <location>
        <begin position="419"/>
        <end position="619"/>
    </location>
</feature>
<dbReference type="InterPro" id="IPR036691">
    <property type="entry name" value="Endo/exonu/phosph_ase_sf"/>
</dbReference>
<keyword evidence="7" id="KW-0378">Hydrolase</keyword>
<keyword evidence="6" id="KW-0227">DNA damage</keyword>
<dbReference type="AlphaFoldDB" id="A0A9P1DIF9"/>
<evidence type="ECO:0000256" key="2">
    <source>
        <dbReference type="ARBA" id="ARBA00001946"/>
    </source>
</evidence>
<keyword evidence="10" id="KW-0539">Nucleus</keyword>
<evidence type="ECO:0000256" key="1">
    <source>
        <dbReference type="ARBA" id="ARBA00001936"/>
    </source>
</evidence>
<sequence length="1109" mass="121526">MFYVQPCQAVSSEAVRVFSDHTVNEELQSSGERQAKVKGLVQKLQQAVERLQAGGEIPCHFTTLTTAIYHWQDLAKILEKYEVAVTERRQGRSDPLEPAERKLSAERRRVLKYPGVVAWFTGYKMELFYKHVLKYEDGEGVFEWGADGIMHLHSINFGAQMPRVDPAQDEWRLPCPQSIRTAQDVAQVHEEYVTDWSLSKAEKWSEQDIENAAARRTSGGSPLHSDAESDGSEDLECHNSAKTQDLEPKNKRARVSFLTASAAESKKQEQLQVGLEADVFCQHGLASDVDFVRVFPTPTSMAYVEDAAGRRKVRALTAEEKKLLKDLDALVVQKDWHPCQIGTDQKALMMTNNCQLVRRMRRKWYRKLAEKCNMHDRHSGVGVEVPPVYVEVPAEEEAAGEAESRTDINHDVAEISVASLNLHMQPLRADVREMISEHDVFCLQELTPAALPAVLAAGRDLEYDVISPAQRGHTMLEGFDVCMLLRKATLKRLRVGIVPLTAGGVRHMLHVRVQVKKNGACLALATAHCTAGKEEVMQRTAEMDAIWSALEALTVDGCIFAGDTNMHAEEGIPQQYREQWDDAWEVDGADATLSGTWCQDWMDTTHPLVPSWRFDRVFYLAKVFYRDVPQEAVTKEPAGVDAAVISLSGINTDPVGDASSSDAAVTFLSGVQQQSGSKVSEERRRRGGGQSQRSVRLQSLALVQNSFDRTWGLGLSDHACISSWFLVQAGAVAEQLPQAEYLRVVRPGLGTKNANFGTNLTPETVQQMSLAQFVGRVDRRGKKLSLRKKHAIVKEKPYLNLDSRRPNAGDMARYALRLHRPFVAVTDDPGLLSDKDAIEQLHTFVESAVCPLWLKQRFRRQNKVKKAKGRRTGDVAFLPVVPDAPPAASQAASTGADVAFLPVASGVVPSAGSQAADTGADVAFLPVALGVVESSAVSDGVVEPGKNMSAAVPDKADAGSGLAKEGLPKAALQQLCACGLSIGHGTRARVALCPGGDLTSSVKDGLWRNEEEDLEDPRERLAKRARYVLANSVLPGTHVRTLRSTQGGLSHEEASALEEDQAADQGFGFSDDPSAAAASRPKQQQKRNAAEVGGVQATALKYLVILALI</sequence>
<dbReference type="GO" id="GO:0004518">
    <property type="term" value="F:nuclease activity"/>
    <property type="evidence" value="ECO:0007669"/>
    <property type="project" value="UniProtKB-KW"/>
</dbReference>
<evidence type="ECO:0000256" key="5">
    <source>
        <dbReference type="ARBA" id="ARBA00022723"/>
    </source>
</evidence>
<proteinExistence type="predicted"/>
<dbReference type="Gene3D" id="3.60.10.10">
    <property type="entry name" value="Endonuclease/exonuclease/phosphatase"/>
    <property type="match status" value="1"/>
</dbReference>
<protein>
    <submittedName>
        <fullName evidence="14">Tyrosyl-DNA phosphodiesterase 2 (Tyr-DNA phosphodiesterase 2) (5'-tyrosyl-DNA phosphodiesterase ) (5'-Tyr-DNA phosphodiesterase) (TRAF and TNF receptor-associated protein)</fullName>
    </submittedName>
</protein>
<evidence type="ECO:0000256" key="10">
    <source>
        <dbReference type="ARBA" id="ARBA00023242"/>
    </source>
</evidence>
<name>A0A9P1DIF9_9DINO</name>
<evidence type="ECO:0000256" key="4">
    <source>
        <dbReference type="ARBA" id="ARBA00022722"/>
    </source>
</evidence>
<comment type="cofactor">
    <cofactor evidence="2">
        <name>Mg(2+)</name>
        <dbReference type="ChEBI" id="CHEBI:18420"/>
    </cofactor>
</comment>
<reference evidence="14 15" key="2">
    <citation type="submission" date="2024-05" db="EMBL/GenBank/DDBJ databases">
        <authorList>
            <person name="Chen Y."/>
            <person name="Shah S."/>
            <person name="Dougan E. K."/>
            <person name="Thang M."/>
            <person name="Chan C."/>
        </authorList>
    </citation>
    <scope>NUCLEOTIDE SEQUENCE [LARGE SCALE GENOMIC DNA]</scope>
</reference>
<evidence type="ECO:0000256" key="3">
    <source>
        <dbReference type="ARBA" id="ARBA00004322"/>
    </source>
</evidence>
<keyword evidence="8" id="KW-0460">Magnesium</keyword>
<evidence type="ECO:0000313" key="13">
    <source>
        <dbReference type="EMBL" id="CAI4010171.1"/>
    </source>
</evidence>
<keyword evidence="5" id="KW-0479">Metal-binding</keyword>
<evidence type="ECO:0000256" key="8">
    <source>
        <dbReference type="ARBA" id="ARBA00022842"/>
    </source>
</evidence>
<accession>A0A9P1DIF9</accession>
<feature type="region of interest" description="Disordered" evidence="11">
    <location>
        <begin position="207"/>
        <end position="235"/>
    </location>
</feature>
<feature type="region of interest" description="Disordered" evidence="11">
    <location>
        <begin position="674"/>
        <end position="693"/>
    </location>
</feature>
<dbReference type="PANTHER" id="PTHR15822:SF4">
    <property type="entry name" value="TYROSYL-DNA PHOSPHODIESTERASE 2"/>
    <property type="match status" value="1"/>
</dbReference>
<comment type="caution">
    <text evidence="13">The sequence shown here is derived from an EMBL/GenBank/DDBJ whole genome shotgun (WGS) entry which is preliminary data.</text>
</comment>
<keyword evidence="4" id="KW-0540">Nuclease</keyword>
<dbReference type="EMBL" id="CAMXCT010004733">
    <property type="protein sequence ID" value="CAI4010171.1"/>
    <property type="molecule type" value="Genomic_DNA"/>
</dbReference>
<evidence type="ECO:0000313" key="14">
    <source>
        <dbReference type="EMBL" id="CAL4797483.1"/>
    </source>
</evidence>
<evidence type="ECO:0000256" key="9">
    <source>
        <dbReference type="ARBA" id="ARBA00023204"/>
    </source>
</evidence>
<dbReference type="GO" id="GO:0003697">
    <property type="term" value="F:single-stranded DNA binding"/>
    <property type="evidence" value="ECO:0007669"/>
    <property type="project" value="TreeGrafter"/>
</dbReference>
<evidence type="ECO:0000256" key="11">
    <source>
        <dbReference type="SAM" id="MobiDB-lite"/>
    </source>
</evidence>
<reference evidence="13" key="1">
    <citation type="submission" date="2022-10" db="EMBL/GenBank/DDBJ databases">
        <authorList>
            <person name="Chen Y."/>
            <person name="Dougan E. K."/>
            <person name="Chan C."/>
            <person name="Rhodes N."/>
            <person name="Thang M."/>
        </authorList>
    </citation>
    <scope>NUCLEOTIDE SEQUENCE</scope>
</reference>
<keyword evidence="9" id="KW-0234">DNA repair</keyword>
<dbReference type="PANTHER" id="PTHR15822">
    <property type="entry name" value="TRAF AND TNF RECEPTOR-ASSOCIATED PROTEIN"/>
    <property type="match status" value="1"/>
</dbReference>
<feature type="region of interest" description="Disordered" evidence="11">
    <location>
        <begin position="1064"/>
        <end position="1091"/>
    </location>
</feature>
<evidence type="ECO:0000313" key="15">
    <source>
        <dbReference type="Proteomes" id="UP001152797"/>
    </source>
</evidence>
<dbReference type="GO" id="GO:0046872">
    <property type="term" value="F:metal ion binding"/>
    <property type="evidence" value="ECO:0007669"/>
    <property type="project" value="UniProtKB-KW"/>
</dbReference>
<evidence type="ECO:0000259" key="12">
    <source>
        <dbReference type="Pfam" id="PF03372"/>
    </source>
</evidence>
<dbReference type="GO" id="GO:0005737">
    <property type="term" value="C:cytoplasm"/>
    <property type="evidence" value="ECO:0007669"/>
    <property type="project" value="TreeGrafter"/>
</dbReference>
<evidence type="ECO:0000256" key="7">
    <source>
        <dbReference type="ARBA" id="ARBA00022801"/>
    </source>
</evidence>
<dbReference type="Proteomes" id="UP001152797">
    <property type="component" value="Unassembled WGS sequence"/>
</dbReference>
<dbReference type="EMBL" id="CAMXCT020004733">
    <property type="protein sequence ID" value="CAL1163546.1"/>
    <property type="molecule type" value="Genomic_DNA"/>
</dbReference>
<organism evidence="13">
    <name type="scientific">Cladocopium goreaui</name>
    <dbReference type="NCBI Taxonomy" id="2562237"/>
    <lineage>
        <taxon>Eukaryota</taxon>
        <taxon>Sar</taxon>
        <taxon>Alveolata</taxon>
        <taxon>Dinophyceae</taxon>
        <taxon>Suessiales</taxon>
        <taxon>Symbiodiniaceae</taxon>
        <taxon>Cladocopium</taxon>
    </lineage>
</organism>
<dbReference type="InterPro" id="IPR005135">
    <property type="entry name" value="Endo/exonuclease/phosphatase"/>
</dbReference>
<dbReference type="GO" id="GO:0070260">
    <property type="term" value="F:5'-tyrosyl-DNA phosphodiesterase activity"/>
    <property type="evidence" value="ECO:0007669"/>
    <property type="project" value="TreeGrafter"/>
</dbReference>